<keyword evidence="4" id="KW-1185">Reference proteome</keyword>
<feature type="signal peptide" evidence="1">
    <location>
        <begin position="1"/>
        <end position="26"/>
    </location>
</feature>
<feature type="chain" id="PRO_5017423381" evidence="1">
    <location>
        <begin position="27"/>
        <end position="162"/>
    </location>
</feature>
<reference evidence="4" key="1">
    <citation type="submission" date="2018-08" db="EMBL/GenBank/DDBJ databases">
        <title>Mucilaginibacter sp. MYSH2.</title>
        <authorList>
            <person name="Seo T."/>
        </authorList>
    </citation>
    <scope>NUCLEOTIDE SEQUENCE [LARGE SCALE GENOMIC DNA]</scope>
    <source>
        <strain evidence="4">KIRAN</strain>
    </source>
</reference>
<dbReference type="InterPro" id="IPR025433">
    <property type="entry name" value="DUF4168"/>
</dbReference>
<accession>A0A399RVM2</accession>
<keyword evidence="1" id="KW-0732">Signal</keyword>
<name>A0A399RVM2_9BACT</name>
<dbReference type="Proteomes" id="UP000266005">
    <property type="component" value="Unassembled WGS sequence"/>
</dbReference>
<organism evidence="3 4">
    <name type="scientific">Pontibacter oryzae</name>
    <dbReference type="NCBI Taxonomy" id="2304593"/>
    <lineage>
        <taxon>Bacteria</taxon>
        <taxon>Pseudomonadati</taxon>
        <taxon>Bacteroidota</taxon>
        <taxon>Cytophagia</taxon>
        <taxon>Cytophagales</taxon>
        <taxon>Hymenobacteraceae</taxon>
        <taxon>Pontibacter</taxon>
    </lineage>
</organism>
<proteinExistence type="predicted"/>
<dbReference type="OrthoDB" id="838117at2"/>
<gene>
    <name evidence="3" type="ORF">D1627_17045</name>
</gene>
<comment type="caution">
    <text evidence="3">The sequence shown here is derived from an EMBL/GenBank/DDBJ whole genome shotgun (WGS) entry which is preliminary data.</text>
</comment>
<protein>
    <submittedName>
        <fullName evidence="3">DUF4168 domain-containing protein</fullName>
    </submittedName>
</protein>
<feature type="domain" description="DUF4168" evidence="2">
    <location>
        <begin position="90"/>
        <end position="155"/>
    </location>
</feature>
<dbReference type="AlphaFoldDB" id="A0A399RVM2"/>
<evidence type="ECO:0000259" key="2">
    <source>
        <dbReference type="Pfam" id="PF13767"/>
    </source>
</evidence>
<evidence type="ECO:0000313" key="3">
    <source>
        <dbReference type="EMBL" id="RIJ34069.1"/>
    </source>
</evidence>
<sequence length="162" mass="18018">MVLLKKGTIAAALVMTSLCFGHEALAQEAAGPQTEQSEHSFSNQDLKNFLEANTKATEIQKESRTALVAAIEEQDLSVDRFNELAKAHRQKKLEEVAENPEEISAFSSAAQTIVQLQPETRQKVKEAIEEEGLTMEEYNNILKAYKEDPAVQTQIRKVMAAE</sequence>
<evidence type="ECO:0000256" key="1">
    <source>
        <dbReference type="SAM" id="SignalP"/>
    </source>
</evidence>
<dbReference type="EMBL" id="QWGE01000006">
    <property type="protein sequence ID" value="RIJ34069.1"/>
    <property type="molecule type" value="Genomic_DNA"/>
</dbReference>
<dbReference type="Pfam" id="PF13767">
    <property type="entry name" value="DUF4168"/>
    <property type="match status" value="1"/>
</dbReference>
<dbReference type="RefSeq" id="WP_119433479.1">
    <property type="nucleotide sequence ID" value="NZ_QWGE01000006.1"/>
</dbReference>
<evidence type="ECO:0000313" key="4">
    <source>
        <dbReference type="Proteomes" id="UP000266005"/>
    </source>
</evidence>